<dbReference type="Proteomes" id="UP000606786">
    <property type="component" value="Unassembled WGS sequence"/>
</dbReference>
<gene>
    <name evidence="1" type="ORF">CCAP1982_LOCUS14074</name>
</gene>
<proteinExistence type="predicted"/>
<reference evidence="1" key="1">
    <citation type="submission" date="2020-11" db="EMBL/GenBank/DDBJ databases">
        <authorList>
            <person name="Whitehead M."/>
        </authorList>
    </citation>
    <scope>NUCLEOTIDE SEQUENCE</scope>
    <source>
        <strain evidence="1">EGII</strain>
    </source>
</reference>
<evidence type="ECO:0000313" key="2">
    <source>
        <dbReference type="Proteomes" id="UP000606786"/>
    </source>
</evidence>
<name>A0A811V7Y6_CERCA</name>
<accession>A0A811V7Y6</accession>
<comment type="caution">
    <text evidence="1">The sequence shown here is derived from an EMBL/GenBank/DDBJ whole genome shotgun (WGS) entry which is preliminary data.</text>
</comment>
<organism evidence="1 2">
    <name type="scientific">Ceratitis capitata</name>
    <name type="common">Mediterranean fruit fly</name>
    <name type="synonym">Tephritis capitata</name>
    <dbReference type="NCBI Taxonomy" id="7213"/>
    <lineage>
        <taxon>Eukaryota</taxon>
        <taxon>Metazoa</taxon>
        <taxon>Ecdysozoa</taxon>
        <taxon>Arthropoda</taxon>
        <taxon>Hexapoda</taxon>
        <taxon>Insecta</taxon>
        <taxon>Pterygota</taxon>
        <taxon>Neoptera</taxon>
        <taxon>Endopterygota</taxon>
        <taxon>Diptera</taxon>
        <taxon>Brachycera</taxon>
        <taxon>Muscomorpha</taxon>
        <taxon>Tephritoidea</taxon>
        <taxon>Tephritidae</taxon>
        <taxon>Ceratitis</taxon>
        <taxon>Ceratitis</taxon>
    </lineage>
</organism>
<feature type="non-terminal residue" evidence="1">
    <location>
        <position position="76"/>
    </location>
</feature>
<evidence type="ECO:0000313" key="1">
    <source>
        <dbReference type="EMBL" id="CAD7005723.1"/>
    </source>
</evidence>
<sequence length="76" mass="8362">MERAVGSAGGSAVKKSENMRYQSVVMWELAGSTLNVKYQRRLVKAHHNHIASLVLHAKNLSATLWRKDGGSPRDCG</sequence>
<dbReference type="EMBL" id="CAJHJT010000034">
    <property type="protein sequence ID" value="CAD7005723.1"/>
    <property type="molecule type" value="Genomic_DNA"/>
</dbReference>
<protein>
    <submittedName>
        <fullName evidence="1">(Mediterranean fruit fly) hypothetical protein</fullName>
    </submittedName>
</protein>
<dbReference type="AlphaFoldDB" id="A0A811V7Y6"/>
<keyword evidence="2" id="KW-1185">Reference proteome</keyword>